<proteinExistence type="predicted"/>
<evidence type="ECO:0000256" key="2">
    <source>
        <dbReference type="ARBA" id="ARBA00022692"/>
    </source>
</evidence>
<dbReference type="GO" id="GO:0016020">
    <property type="term" value="C:membrane"/>
    <property type="evidence" value="ECO:0007669"/>
    <property type="project" value="UniProtKB-SubCell"/>
</dbReference>
<dbReference type="Pfam" id="PF04932">
    <property type="entry name" value="Wzy_C"/>
    <property type="match status" value="1"/>
</dbReference>
<dbReference type="Proteomes" id="UP000196151">
    <property type="component" value="Chromosome"/>
</dbReference>
<evidence type="ECO:0000256" key="3">
    <source>
        <dbReference type="ARBA" id="ARBA00022989"/>
    </source>
</evidence>
<evidence type="ECO:0000256" key="5">
    <source>
        <dbReference type="SAM" id="Phobius"/>
    </source>
</evidence>
<feature type="transmembrane region" description="Helical" evidence="5">
    <location>
        <begin position="184"/>
        <end position="203"/>
    </location>
</feature>
<feature type="transmembrane region" description="Helical" evidence="5">
    <location>
        <begin position="67"/>
        <end position="88"/>
    </location>
</feature>
<dbReference type="AlphaFoldDB" id="A0AAQ3W6E0"/>
<evidence type="ECO:0000256" key="1">
    <source>
        <dbReference type="ARBA" id="ARBA00004141"/>
    </source>
</evidence>
<dbReference type="EMBL" id="CP147246">
    <property type="protein sequence ID" value="WYJ95043.1"/>
    <property type="molecule type" value="Genomic_DNA"/>
</dbReference>
<keyword evidence="8" id="KW-1185">Reference proteome</keyword>
<dbReference type="RefSeq" id="WP_207114638.1">
    <property type="nucleotide sequence ID" value="NZ_CP147246.1"/>
</dbReference>
<keyword evidence="3 5" id="KW-1133">Transmembrane helix</keyword>
<reference evidence="7" key="2">
    <citation type="submission" date="2024-03" db="EMBL/GenBank/DDBJ databases">
        <title>The Genome Sequence of Enterococcus sp. DIV0238c.</title>
        <authorList>
            <consortium name="The Broad Institute Genomics Platform"/>
            <consortium name="The Broad Institute Microbial Omics Core"/>
            <consortium name="The Broad Institute Genomic Center for Infectious Diseases"/>
            <person name="Earl A."/>
            <person name="Manson A."/>
            <person name="Gilmore M."/>
            <person name="Schwartman J."/>
            <person name="Shea T."/>
            <person name="Abouelleil A."/>
            <person name="Cao P."/>
            <person name="Chapman S."/>
            <person name="Cusick C."/>
            <person name="Young S."/>
            <person name="Neafsey D."/>
            <person name="Nusbaum C."/>
            <person name="Birren B."/>
        </authorList>
    </citation>
    <scope>NUCLEOTIDE SEQUENCE</scope>
    <source>
        <strain evidence="7">9D6_DIV0238</strain>
    </source>
</reference>
<evidence type="ECO:0000313" key="8">
    <source>
        <dbReference type="Proteomes" id="UP000196151"/>
    </source>
</evidence>
<gene>
    <name evidence="7" type="ORF">A5889_002585</name>
</gene>
<reference evidence="7" key="1">
    <citation type="submission" date="2017-05" db="EMBL/GenBank/DDBJ databases">
        <authorList>
            <consortium name="The Broad Institute Genomics Platform"/>
            <consortium name="The Broad Institute Genomic Center for Infectious Diseases"/>
            <person name="Earl A."/>
            <person name="Manson A."/>
            <person name="Schwartman J."/>
            <person name="Gilmore M."/>
            <person name="Abouelleil A."/>
            <person name="Cao P."/>
            <person name="Chapman S."/>
            <person name="Cusick C."/>
            <person name="Shea T."/>
            <person name="Young S."/>
            <person name="Neafsey D."/>
            <person name="Nusbaum C."/>
            <person name="Birren B."/>
        </authorList>
    </citation>
    <scope>NUCLEOTIDE SEQUENCE</scope>
    <source>
        <strain evidence="7">9D6_DIV0238</strain>
    </source>
</reference>
<comment type="subcellular location">
    <subcellularLocation>
        <location evidence="1">Membrane</location>
        <topology evidence="1">Multi-pass membrane protein</topology>
    </subcellularLocation>
</comment>
<dbReference type="InterPro" id="IPR007016">
    <property type="entry name" value="O-antigen_ligase-rel_domated"/>
</dbReference>
<name>A0AAQ3W6E0_9ENTE</name>
<protein>
    <recommendedName>
        <fullName evidence="6">O-antigen ligase-related domain-containing protein</fullName>
    </recommendedName>
</protein>
<feature type="transmembrane region" description="Helical" evidence="5">
    <location>
        <begin position="125"/>
        <end position="146"/>
    </location>
</feature>
<feature type="transmembrane region" description="Helical" evidence="5">
    <location>
        <begin position="256"/>
        <end position="277"/>
    </location>
</feature>
<sequence length="437" mass="50396">MNKAEKIMLYILPIGISLQYMVFSIILHDNPIVKYWKELIVILYLVLLIPKMFEFKKRNVSMLNVKVGSWSLFYFLFLISLVISTVLFTENLSTAFFVIRRYILPIFIFIIARNLSISSEDIFNFFSYIFKFFGWICMWGIFQAYILGDQFLINLGYPVKYAGRLKDSFYFGGFGSWQRVVSTFSNTNVFGATLGLILVVVLINREFIKVKYYNFLLGIYFLTLLLTFSRSNWLSVGLIIVLVIIKKRGILSKISILLVGVIVTLVFANVLFGINVFDILVQYIESTVTLEDNSAAGRKGIWLEAFSYFKNSPFGIGLGRVGTVSDVVSVEHDRIMGESSYLAVLLDTGIQGFIGYYGMIVSILLGFYNRMKRYKSLLYKNINFTGVCLTIYVLIMFIFSNHIYDMEITVFYFLFTGLLSNKKIYEKEKYGFIQEAI</sequence>
<accession>A0AAQ3W6E0</accession>
<evidence type="ECO:0000313" key="7">
    <source>
        <dbReference type="EMBL" id="WYJ95043.1"/>
    </source>
</evidence>
<feature type="transmembrane region" description="Helical" evidence="5">
    <location>
        <begin position="94"/>
        <end position="113"/>
    </location>
</feature>
<feature type="transmembrane region" description="Helical" evidence="5">
    <location>
        <begin position="403"/>
        <end position="420"/>
    </location>
</feature>
<feature type="transmembrane region" description="Helical" evidence="5">
    <location>
        <begin position="341"/>
        <end position="365"/>
    </location>
</feature>
<organism evidence="7 8">
    <name type="scientific">Candidatus Enterococcus dunnyi</name>
    <dbReference type="NCBI Taxonomy" id="1834192"/>
    <lineage>
        <taxon>Bacteria</taxon>
        <taxon>Bacillati</taxon>
        <taxon>Bacillota</taxon>
        <taxon>Bacilli</taxon>
        <taxon>Lactobacillales</taxon>
        <taxon>Enterococcaceae</taxon>
        <taxon>Enterococcus</taxon>
    </lineage>
</organism>
<feature type="transmembrane region" description="Helical" evidence="5">
    <location>
        <begin position="39"/>
        <end position="55"/>
    </location>
</feature>
<keyword evidence="4 5" id="KW-0472">Membrane</keyword>
<keyword evidence="2 5" id="KW-0812">Transmembrane</keyword>
<feature type="domain" description="O-antigen ligase-related" evidence="6">
    <location>
        <begin position="216"/>
        <end position="356"/>
    </location>
</feature>
<feature type="transmembrane region" description="Helical" evidence="5">
    <location>
        <begin position="7"/>
        <end position="27"/>
    </location>
</feature>
<dbReference type="PANTHER" id="PTHR37422:SF17">
    <property type="entry name" value="O-ANTIGEN LIGASE"/>
    <property type="match status" value="1"/>
</dbReference>
<dbReference type="PANTHER" id="PTHR37422">
    <property type="entry name" value="TEICHURONIC ACID BIOSYNTHESIS PROTEIN TUAE"/>
    <property type="match status" value="1"/>
</dbReference>
<evidence type="ECO:0000256" key="4">
    <source>
        <dbReference type="ARBA" id="ARBA00023136"/>
    </source>
</evidence>
<feature type="transmembrane region" description="Helical" evidence="5">
    <location>
        <begin position="233"/>
        <end position="249"/>
    </location>
</feature>
<feature type="transmembrane region" description="Helical" evidence="5">
    <location>
        <begin position="377"/>
        <end position="397"/>
    </location>
</feature>
<evidence type="ECO:0000259" key="6">
    <source>
        <dbReference type="Pfam" id="PF04932"/>
    </source>
</evidence>
<dbReference type="InterPro" id="IPR051533">
    <property type="entry name" value="WaaL-like"/>
</dbReference>
<feature type="transmembrane region" description="Helical" evidence="5">
    <location>
        <begin position="210"/>
        <end position="227"/>
    </location>
</feature>